<sequence>MNTIPSNTQRVAIAAPHFAAVEAAREVTAAGGNAIDAAVAAAAVLTVVYPHMCSVGGDVIALVRKPDGQQVCVNASGAYGSAPEAQAALARTGGNMPILGPLTVSVPGAVSGWAALLEHGGSLPAADVLAPAIRLARDGMTVSPGLAEAIELDKATLLQDEGMKSMFFVDGTPRRAGDIVIQSALAETLSQLAHEGLDSMYRGSVATRLADGLKSLGVPVTEQDLANHRPSIEPALTRSFGPLTVSTAAPNSQGYTMLRNLGAVFAHTDDPSTVNAGLLAELFYSSDALRDNQLADPRFVEVDVEAELSDEALHRALASAQNSLAGKGRPHFAHTPRPGGDTVGVAAVSADGTAVSLIQSVFHSFGSQLLEPDTGLVLHNRAAFFTLDPTSPNLLQPGKRPAHTLVPVIVEHENGTLSAHGTMGGKAQSQIHTQLILRSLEGLSPLRMVAAPRFIVGGLEAGSSNDRIMIEPSLETGRAAQIRETTMTVTEGKDLDSNAGHSMVARLNADGSLEAGADPRSDGAAWAGN</sequence>
<dbReference type="SUPFAM" id="SSF56235">
    <property type="entry name" value="N-terminal nucleophile aminohydrolases (Ntn hydrolases)"/>
    <property type="match status" value="1"/>
</dbReference>
<comment type="caution">
    <text evidence="1">The sequence shown here is derived from an EMBL/GenBank/DDBJ whole genome shotgun (WGS) entry which is preliminary data.</text>
</comment>
<dbReference type="InterPro" id="IPR043137">
    <property type="entry name" value="GGT_ssub_C"/>
</dbReference>
<gene>
    <name evidence="1" type="ORF">GCM10023081_01550</name>
</gene>
<name>A0ABP7BRA6_9MICC</name>
<dbReference type="PRINTS" id="PR01210">
    <property type="entry name" value="GGTRANSPTASE"/>
</dbReference>
<reference evidence="2" key="1">
    <citation type="journal article" date="2019" name="Int. J. Syst. Evol. Microbiol.">
        <title>The Global Catalogue of Microorganisms (GCM) 10K type strain sequencing project: providing services to taxonomists for standard genome sequencing and annotation.</title>
        <authorList>
            <consortium name="The Broad Institute Genomics Platform"/>
            <consortium name="The Broad Institute Genome Sequencing Center for Infectious Disease"/>
            <person name="Wu L."/>
            <person name="Ma J."/>
        </authorList>
    </citation>
    <scope>NUCLEOTIDE SEQUENCE [LARGE SCALE GENOMIC DNA]</scope>
    <source>
        <strain evidence="2">JCM 30742</strain>
    </source>
</reference>
<accession>A0ABP7BRA6</accession>
<dbReference type="InterPro" id="IPR029055">
    <property type="entry name" value="Ntn_hydrolases_N"/>
</dbReference>
<dbReference type="Pfam" id="PF01019">
    <property type="entry name" value="G_glu_transpept"/>
    <property type="match status" value="1"/>
</dbReference>
<dbReference type="Proteomes" id="UP001500752">
    <property type="component" value="Unassembled WGS sequence"/>
</dbReference>
<dbReference type="PANTHER" id="PTHR43881">
    <property type="entry name" value="GAMMA-GLUTAMYLTRANSPEPTIDASE (AFU_ORTHOLOGUE AFUA_4G13580)"/>
    <property type="match status" value="1"/>
</dbReference>
<dbReference type="RefSeq" id="WP_345147736.1">
    <property type="nucleotide sequence ID" value="NZ_BAABEO010000001.1"/>
</dbReference>
<organism evidence="1 2">
    <name type="scientific">Arthrobacter ginkgonis</name>
    <dbReference type="NCBI Taxonomy" id="1630594"/>
    <lineage>
        <taxon>Bacteria</taxon>
        <taxon>Bacillati</taxon>
        <taxon>Actinomycetota</taxon>
        <taxon>Actinomycetes</taxon>
        <taxon>Micrococcales</taxon>
        <taxon>Micrococcaceae</taxon>
        <taxon>Arthrobacter</taxon>
    </lineage>
</organism>
<evidence type="ECO:0000313" key="1">
    <source>
        <dbReference type="EMBL" id="GAA3666372.1"/>
    </source>
</evidence>
<dbReference type="InterPro" id="IPR052896">
    <property type="entry name" value="GGT-like_enzyme"/>
</dbReference>
<proteinExistence type="predicted"/>
<evidence type="ECO:0000313" key="2">
    <source>
        <dbReference type="Proteomes" id="UP001500752"/>
    </source>
</evidence>
<dbReference type="EMBL" id="BAABEO010000001">
    <property type="protein sequence ID" value="GAA3666372.1"/>
    <property type="molecule type" value="Genomic_DNA"/>
</dbReference>
<dbReference type="PANTHER" id="PTHR43881:SF5">
    <property type="entry name" value="GAMMA-GLUTAMYLTRANSPEPTIDASE"/>
    <property type="match status" value="1"/>
</dbReference>
<keyword evidence="2" id="KW-1185">Reference proteome</keyword>
<dbReference type="Gene3D" id="3.60.20.40">
    <property type="match status" value="1"/>
</dbReference>
<protein>
    <submittedName>
        <fullName evidence="1">Gamma-glutamyltransferase</fullName>
    </submittedName>
</protein>
<dbReference type="Gene3D" id="1.10.246.230">
    <property type="match status" value="1"/>
</dbReference>